<proteinExistence type="predicted"/>
<feature type="region of interest" description="Disordered" evidence="1">
    <location>
        <begin position="1"/>
        <end position="33"/>
    </location>
</feature>
<organism evidence="2 3">
    <name type="scientific">Pseudocercospora eumusae</name>
    <dbReference type="NCBI Taxonomy" id="321146"/>
    <lineage>
        <taxon>Eukaryota</taxon>
        <taxon>Fungi</taxon>
        <taxon>Dikarya</taxon>
        <taxon>Ascomycota</taxon>
        <taxon>Pezizomycotina</taxon>
        <taxon>Dothideomycetes</taxon>
        <taxon>Dothideomycetidae</taxon>
        <taxon>Mycosphaerellales</taxon>
        <taxon>Mycosphaerellaceae</taxon>
        <taxon>Pseudocercospora</taxon>
    </lineage>
</organism>
<name>A0A139H6A9_9PEZI</name>
<evidence type="ECO:0000313" key="2">
    <source>
        <dbReference type="EMBL" id="KXS97987.1"/>
    </source>
</evidence>
<sequence>MQHANIAIDTGTRLSDNFQPQGRDKRRPRDGPFANIHHWRAAELILHHDVAIDYGLLRGCKDASPSGENSGYNDPTHANAAVEKLAKKVDGLLTGGLHGEFYEESRSSAKNRHH</sequence>
<evidence type="ECO:0000313" key="3">
    <source>
        <dbReference type="Proteomes" id="UP000070133"/>
    </source>
</evidence>
<dbReference type="EMBL" id="LFZN01000126">
    <property type="protein sequence ID" value="KXS97987.1"/>
    <property type="molecule type" value="Genomic_DNA"/>
</dbReference>
<comment type="caution">
    <text evidence="2">The sequence shown here is derived from an EMBL/GenBank/DDBJ whole genome shotgun (WGS) entry which is preliminary data.</text>
</comment>
<evidence type="ECO:0000256" key="1">
    <source>
        <dbReference type="SAM" id="MobiDB-lite"/>
    </source>
</evidence>
<protein>
    <submittedName>
        <fullName evidence="2">Uncharacterized protein</fullName>
    </submittedName>
</protein>
<keyword evidence="3" id="KW-1185">Reference proteome</keyword>
<gene>
    <name evidence="2" type="ORF">AC578_8765</name>
</gene>
<accession>A0A139H6A9</accession>
<reference evidence="2 3" key="1">
    <citation type="submission" date="2015-07" db="EMBL/GenBank/DDBJ databases">
        <title>Comparative genomics of the Sigatoka disease complex on banana suggests a link between parallel evolutionary changes in Pseudocercospora fijiensis and Pseudocercospora eumusae and increased virulence on the banana host.</title>
        <authorList>
            <person name="Chang T.-C."/>
            <person name="Salvucci A."/>
            <person name="Crous P.W."/>
            <person name="Stergiopoulos I."/>
        </authorList>
    </citation>
    <scope>NUCLEOTIDE SEQUENCE [LARGE SCALE GENOMIC DNA]</scope>
    <source>
        <strain evidence="2 3">CBS 114824</strain>
    </source>
</reference>
<dbReference type="Proteomes" id="UP000070133">
    <property type="component" value="Unassembled WGS sequence"/>
</dbReference>
<dbReference type="AlphaFoldDB" id="A0A139H6A9"/>